<keyword evidence="2" id="KW-1185">Reference proteome</keyword>
<dbReference type="SUPFAM" id="SSF53474">
    <property type="entry name" value="alpha/beta-Hydrolases"/>
    <property type="match status" value="1"/>
</dbReference>
<proteinExistence type="predicted"/>
<evidence type="ECO:0008006" key="3">
    <source>
        <dbReference type="Google" id="ProtNLM"/>
    </source>
</evidence>
<gene>
    <name evidence="1" type="ORF">DC094_00810</name>
</gene>
<comment type="caution">
    <text evidence="1">The sequence shown here is derived from an EMBL/GenBank/DDBJ whole genome shotgun (WGS) entry which is preliminary data.</text>
</comment>
<protein>
    <recommendedName>
        <fullName evidence="3">Alpha/beta hydrolase</fullName>
    </recommendedName>
</protein>
<sequence>MIVPVEQKCACKKGAVAFVFVPGIMGSRLYSTDREDVVWDPAAGLHGELSGNFLRETLKRKQVLEDFNVEPEWYMEAGRMLKKQYYRYVKPVTKNVNEAVIQVARKFRTGASLSDLFLKDAESRKVLLVNSDLSNGYERQDDLLEVDAGSNDHFRYVTTVFPAEIEQKRKRGWGEVTWDSYGNFLHYLDKELSQTLKWQEGFHGVEFGTFCAGYNWMLSNEVSGKRIKQKVTQFRQEMAKQAEVSESDVQVIMITHSMGGLAARSAHLQGAEIDYMIHGAMPTNGSAATYRNAHCGYDGIAAPILGKNAAEVSAVLAFCQGGLELLPNHLYQTIQPDYKWLKLVDRHKKEHSLIDAYPREKIYDFYKTTSQWYSLFSDELISVGVEKIPRNIELVKKNYMRRIVAAGRFWSVLGGKFHNDTTMFYSENSEMPSYDVCIWLERGGCSGNYSSWEIISNDNHKWFFAAGNKEVVNKEEEKNYQAVKKASLRSSYWAGRESITGKIPGISLIKLLPPWAGGDGTVHKGSGRDVRSENGSLISIGLQTEEGHQAFFLDHQVSKEITSRIQEIMQETYKSKCQVAL</sequence>
<dbReference type="Gene3D" id="3.40.50.1820">
    <property type="entry name" value="alpha/beta hydrolase"/>
    <property type="match status" value="1"/>
</dbReference>
<evidence type="ECO:0000313" key="2">
    <source>
        <dbReference type="Proteomes" id="UP000244906"/>
    </source>
</evidence>
<dbReference type="Proteomes" id="UP000244906">
    <property type="component" value="Unassembled WGS sequence"/>
</dbReference>
<dbReference type="EMBL" id="QDDL01000001">
    <property type="protein sequence ID" value="PVZ71612.1"/>
    <property type="molecule type" value="Genomic_DNA"/>
</dbReference>
<reference evidence="1 2" key="1">
    <citation type="submission" date="2018-04" db="EMBL/GenBank/DDBJ databases">
        <title>Thalassorhabdus spongiae gen. nov., sp. nov., isolated from a marine sponge in South-West Iceland.</title>
        <authorList>
            <person name="Knobloch S."/>
            <person name="Daussin A."/>
            <person name="Johannsson R."/>
            <person name="Marteinsson V.T."/>
        </authorList>
    </citation>
    <scope>NUCLEOTIDE SEQUENCE [LARGE SCALE GENOMIC DNA]</scope>
    <source>
        <strain evidence="1 2">Hp12</strain>
    </source>
</reference>
<dbReference type="AlphaFoldDB" id="A0A2V1H5B7"/>
<dbReference type="InterPro" id="IPR029058">
    <property type="entry name" value="AB_hydrolase_fold"/>
</dbReference>
<accession>A0A2V1H5B7</accession>
<name>A0A2V1H5B7_9GAMM</name>
<organism evidence="1 2">
    <name type="scientific">Pelagibaculum spongiae</name>
    <dbReference type="NCBI Taxonomy" id="2080658"/>
    <lineage>
        <taxon>Bacteria</taxon>
        <taxon>Pseudomonadati</taxon>
        <taxon>Pseudomonadota</taxon>
        <taxon>Gammaproteobacteria</taxon>
        <taxon>Oceanospirillales</taxon>
        <taxon>Pelagibaculum</taxon>
    </lineage>
</organism>
<evidence type="ECO:0000313" key="1">
    <source>
        <dbReference type="EMBL" id="PVZ71612.1"/>
    </source>
</evidence>